<evidence type="ECO:0000313" key="3">
    <source>
        <dbReference type="EMBL" id="KAF5348700.1"/>
    </source>
</evidence>
<feature type="compositionally biased region" description="Low complexity" evidence="1">
    <location>
        <begin position="175"/>
        <end position="184"/>
    </location>
</feature>
<sequence length="306" mass="32974">MLGSHTRPYLDIPGLTQTFGDGYRPEAPAKKPTQHEQDEADDKARRRAMNDLVQSWMDRLQLISLITTFLASVEAGMLQVTKSDDENVSGLEQATNASLLSALVLHLYASFISFFAAFFLIRYKVKEAKREEAKVESSTNGNSSTSGSGPPPQSKGSILIDMAAKHVTGSPETLSPKSTVTSTETSKEGKVEVGANSEAQQNAQVHPPQLPPPAIWSADPHLQLVRAGPFQRQPPIALLSRCHSLCLLFATLGFLLALAGIMLYSWTQQTAVKAVTTGVLGLGILSGAAISTARIKDHTELTTIHE</sequence>
<protein>
    <recommendedName>
        <fullName evidence="5">Transmembrane protein</fullName>
    </recommendedName>
</protein>
<comment type="caution">
    <text evidence="3">The sequence shown here is derived from an EMBL/GenBank/DDBJ whole genome shotgun (WGS) entry which is preliminary data.</text>
</comment>
<keyword evidence="4" id="KW-1185">Reference proteome</keyword>
<organism evidence="3 4">
    <name type="scientific">Tetrapyrgos nigripes</name>
    <dbReference type="NCBI Taxonomy" id="182062"/>
    <lineage>
        <taxon>Eukaryota</taxon>
        <taxon>Fungi</taxon>
        <taxon>Dikarya</taxon>
        <taxon>Basidiomycota</taxon>
        <taxon>Agaricomycotina</taxon>
        <taxon>Agaricomycetes</taxon>
        <taxon>Agaricomycetidae</taxon>
        <taxon>Agaricales</taxon>
        <taxon>Marasmiineae</taxon>
        <taxon>Marasmiaceae</taxon>
        <taxon>Tetrapyrgos</taxon>
    </lineage>
</organism>
<evidence type="ECO:0000256" key="1">
    <source>
        <dbReference type="SAM" id="MobiDB-lite"/>
    </source>
</evidence>
<proteinExistence type="predicted"/>
<feature type="transmembrane region" description="Helical" evidence="2">
    <location>
        <begin position="245"/>
        <end position="265"/>
    </location>
</feature>
<dbReference type="Proteomes" id="UP000559256">
    <property type="component" value="Unassembled WGS sequence"/>
</dbReference>
<dbReference type="EMBL" id="JAACJM010000085">
    <property type="protein sequence ID" value="KAF5348700.1"/>
    <property type="molecule type" value="Genomic_DNA"/>
</dbReference>
<keyword evidence="2" id="KW-0812">Transmembrane</keyword>
<gene>
    <name evidence="3" type="ORF">D9758_006758</name>
</gene>
<feature type="compositionally biased region" description="Low complexity" evidence="1">
    <location>
        <begin position="136"/>
        <end position="148"/>
    </location>
</feature>
<feature type="region of interest" description="Disordered" evidence="1">
    <location>
        <begin position="12"/>
        <end position="44"/>
    </location>
</feature>
<keyword evidence="2" id="KW-1133">Transmembrane helix</keyword>
<reference evidence="3 4" key="1">
    <citation type="journal article" date="2020" name="ISME J.">
        <title>Uncovering the hidden diversity of litter-decomposition mechanisms in mushroom-forming fungi.</title>
        <authorList>
            <person name="Floudas D."/>
            <person name="Bentzer J."/>
            <person name="Ahren D."/>
            <person name="Johansson T."/>
            <person name="Persson P."/>
            <person name="Tunlid A."/>
        </authorList>
    </citation>
    <scope>NUCLEOTIDE SEQUENCE [LARGE SCALE GENOMIC DNA]</scope>
    <source>
        <strain evidence="3 4">CBS 291.85</strain>
    </source>
</reference>
<keyword evidence="2" id="KW-0472">Membrane</keyword>
<evidence type="ECO:0008006" key="5">
    <source>
        <dbReference type="Google" id="ProtNLM"/>
    </source>
</evidence>
<feature type="transmembrane region" description="Helical" evidence="2">
    <location>
        <begin position="100"/>
        <end position="121"/>
    </location>
</feature>
<accession>A0A8H5FT42</accession>
<name>A0A8H5FT42_9AGAR</name>
<evidence type="ECO:0000313" key="4">
    <source>
        <dbReference type="Proteomes" id="UP000559256"/>
    </source>
</evidence>
<feature type="transmembrane region" description="Helical" evidence="2">
    <location>
        <begin position="271"/>
        <end position="290"/>
    </location>
</feature>
<feature type="region of interest" description="Disordered" evidence="1">
    <location>
        <begin position="134"/>
        <end position="194"/>
    </location>
</feature>
<feature type="compositionally biased region" description="Basic and acidic residues" evidence="1">
    <location>
        <begin position="23"/>
        <end position="37"/>
    </location>
</feature>
<dbReference type="OrthoDB" id="2653987at2759"/>
<evidence type="ECO:0000256" key="2">
    <source>
        <dbReference type="SAM" id="Phobius"/>
    </source>
</evidence>
<dbReference type="AlphaFoldDB" id="A0A8H5FT42"/>